<dbReference type="Proteomes" id="UP000827872">
    <property type="component" value="Linkage Group LG06"/>
</dbReference>
<comment type="caution">
    <text evidence="1">The sequence shown here is derived from an EMBL/GenBank/DDBJ whole genome shotgun (WGS) entry which is preliminary data.</text>
</comment>
<gene>
    <name evidence="1" type="ORF">K3G42_028397</name>
</gene>
<accession>A0ACB8FSE6</accession>
<name>A0ACB8FSE6_9SAUR</name>
<keyword evidence="2" id="KW-1185">Reference proteome</keyword>
<evidence type="ECO:0000313" key="1">
    <source>
        <dbReference type="EMBL" id="KAH8008217.1"/>
    </source>
</evidence>
<dbReference type="EMBL" id="CM037619">
    <property type="protein sequence ID" value="KAH8008217.1"/>
    <property type="molecule type" value="Genomic_DNA"/>
</dbReference>
<organism evidence="1 2">
    <name type="scientific">Sphaerodactylus townsendi</name>
    <dbReference type="NCBI Taxonomy" id="933632"/>
    <lineage>
        <taxon>Eukaryota</taxon>
        <taxon>Metazoa</taxon>
        <taxon>Chordata</taxon>
        <taxon>Craniata</taxon>
        <taxon>Vertebrata</taxon>
        <taxon>Euteleostomi</taxon>
        <taxon>Lepidosauria</taxon>
        <taxon>Squamata</taxon>
        <taxon>Bifurcata</taxon>
        <taxon>Gekkota</taxon>
        <taxon>Sphaerodactylidae</taxon>
        <taxon>Sphaerodactylus</taxon>
    </lineage>
</organism>
<protein>
    <submittedName>
        <fullName evidence="1">Uncharacterized protein</fullName>
    </submittedName>
</protein>
<evidence type="ECO:0000313" key="2">
    <source>
        <dbReference type="Proteomes" id="UP000827872"/>
    </source>
</evidence>
<reference evidence="1" key="1">
    <citation type="submission" date="2021-08" db="EMBL/GenBank/DDBJ databases">
        <title>The first chromosome-level gecko genome reveals the dynamic sex chromosomes of Neotropical dwarf geckos (Sphaerodactylidae: Sphaerodactylus).</title>
        <authorList>
            <person name="Pinto B.J."/>
            <person name="Keating S.E."/>
            <person name="Gamble T."/>
        </authorList>
    </citation>
    <scope>NUCLEOTIDE SEQUENCE</scope>
    <source>
        <strain evidence="1">TG3544</strain>
    </source>
</reference>
<proteinExistence type="predicted"/>
<sequence>MEFTRAFMVLALITSFLAAAWAVEWEHLFYCNFIVIPKALMASIWNSVTAISVLIALMMFEIESPHVPVKKTSSKGWAFYLSSVIGVLCFVIAHFDLSGTTSVCSGKEGHMLVWVQKRNTPPQSP</sequence>